<dbReference type="InterPro" id="IPR036942">
    <property type="entry name" value="Beta-barrel_TonB_sf"/>
</dbReference>
<name>A0ABY8H1D6_9BURK</name>
<keyword evidence="8" id="KW-0408">Iron</keyword>
<keyword evidence="5" id="KW-0410">Iron transport</keyword>
<organism evidence="18 19">
    <name type="scientific">Achromobacter spanius</name>
    <dbReference type="NCBI Taxonomy" id="217203"/>
    <lineage>
        <taxon>Bacteria</taxon>
        <taxon>Pseudomonadati</taxon>
        <taxon>Pseudomonadota</taxon>
        <taxon>Betaproteobacteria</taxon>
        <taxon>Burkholderiales</taxon>
        <taxon>Alcaligenaceae</taxon>
        <taxon>Achromobacter</taxon>
    </lineage>
</organism>
<evidence type="ECO:0000256" key="12">
    <source>
        <dbReference type="ARBA" id="ARBA00023170"/>
    </source>
</evidence>
<dbReference type="CDD" id="cd01347">
    <property type="entry name" value="ligand_gated_channel"/>
    <property type="match status" value="1"/>
</dbReference>
<feature type="domain" description="TonB-dependent receptor-like beta-barrel" evidence="16">
    <location>
        <begin position="289"/>
        <end position="722"/>
    </location>
</feature>
<evidence type="ECO:0000313" key="19">
    <source>
        <dbReference type="Proteomes" id="UP001214170"/>
    </source>
</evidence>
<dbReference type="PROSITE" id="PS52016">
    <property type="entry name" value="TONB_DEPENDENT_REC_3"/>
    <property type="match status" value="1"/>
</dbReference>
<evidence type="ECO:0000256" key="2">
    <source>
        <dbReference type="ARBA" id="ARBA00009810"/>
    </source>
</evidence>
<dbReference type="InterPro" id="IPR037066">
    <property type="entry name" value="Plug_dom_sf"/>
</dbReference>
<evidence type="ECO:0000256" key="7">
    <source>
        <dbReference type="ARBA" id="ARBA00022729"/>
    </source>
</evidence>
<keyword evidence="13 14" id="KW-0998">Cell outer membrane</keyword>
<evidence type="ECO:0000256" key="1">
    <source>
        <dbReference type="ARBA" id="ARBA00004571"/>
    </source>
</evidence>
<evidence type="ECO:0000256" key="4">
    <source>
        <dbReference type="ARBA" id="ARBA00022452"/>
    </source>
</evidence>
<evidence type="ECO:0000256" key="11">
    <source>
        <dbReference type="ARBA" id="ARBA00023136"/>
    </source>
</evidence>
<keyword evidence="6 14" id="KW-0812">Transmembrane</keyword>
<proteinExistence type="inferred from homology"/>
<protein>
    <submittedName>
        <fullName evidence="18">TonB-dependent receptor</fullName>
    </submittedName>
</protein>
<keyword evidence="12 18" id="KW-0675">Receptor</keyword>
<dbReference type="PANTHER" id="PTHR32552">
    <property type="entry name" value="FERRICHROME IRON RECEPTOR-RELATED"/>
    <property type="match status" value="1"/>
</dbReference>
<dbReference type="InterPro" id="IPR039426">
    <property type="entry name" value="TonB-dep_rcpt-like"/>
</dbReference>
<keyword evidence="10 15" id="KW-0798">TonB box</keyword>
<keyword evidence="4 14" id="KW-1134">Transmembrane beta strand</keyword>
<dbReference type="Gene3D" id="2.170.130.10">
    <property type="entry name" value="TonB-dependent receptor, plug domain"/>
    <property type="match status" value="1"/>
</dbReference>
<evidence type="ECO:0000256" key="8">
    <source>
        <dbReference type="ARBA" id="ARBA00023004"/>
    </source>
</evidence>
<evidence type="ECO:0000259" key="16">
    <source>
        <dbReference type="Pfam" id="PF00593"/>
    </source>
</evidence>
<evidence type="ECO:0000256" key="14">
    <source>
        <dbReference type="PROSITE-ProRule" id="PRU01360"/>
    </source>
</evidence>
<gene>
    <name evidence="18" type="ORF">P8T11_13825</name>
</gene>
<keyword evidence="11 14" id="KW-0472">Membrane</keyword>
<dbReference type="Pfam" id="PF07715">
    <property type="entry name" value="Plug"/>
    <property type="match status" value="1"/>
</dbReference>
<evidence type="ECO:0000256" key="15">
    <source>
        <dbReference type="RuleBase" id="RU003357"/>
    </source>
</evidence>
<evidence type="ECO:0000313" key="18">
    <source>
        <dbReference type="EMBL" id="WFP10881.1"/>
    </source>
</evidence>
<accession>A0ABY8H1D6</accession>
<evidence type="ECO:0000256" key="3">
    <source>
        <dbReference type="ARBA" id="ARBA00022448"/>
    </source>
</evidence>
<keyword evidence="9" id="KW-0406">Ion transport</keyword>
<evidence type="ECO:0000256" key="5">
    <source>
        <dbReference type="ARBA" id="ARBA00022496"/>
    </source>
</evidence>
<dbReference type="EMBL" id="CP121261">
    <property type="protein sequence ID" value="WFP10881.1"/>
    <property type="molecule type" value="Genomic_DNA"/>
</dbReference>
<dbReference type="Pfam" id="PF00593">
    <property type="entry name" value="TonB_dep_Rec_b-barrel"/>
    <property type="match status" value="1"/>
</dbReference>
<dbReference type="Gene3D" id="2.40.170.20">
    <property type="entry name" value="TonB-dependent receptor, beta-barrel domain"/>
    <property type="match status" value="1"/>
</dbReference>
<keyword evidence="7" id="KW-0732">Signal</keyword>
<dbReference type="InterPro" id="IPR000531">
    <property type="entry name" value="Beta-barrel_TonB"/>
</dbReference>
<evidence type="ECO:0000256" key="13">
    <source>
        <dbReference type="ARBA" id="ARBA00023237"/>
    </source>
</evidence>
<dbReference type="SUPFAM" id="SSF56935">
    <property type="entry name" value="Porins"/>
    <property type="match status" value="1"/>
</dbReference>
<feature type="domain" description="TonB-dependent receptor plug" evidence="17">
    <location>
        <begin position="95"/>
        <end position="205"/>
    </location>
</feature>
<evidence type="ECO:0000259" key="17">
    <source>
        <dbReference type="Pfam" id="PF07715"/>
    </source>
</evidence>
<evidence type="ECO:0000256" key="6">
    <source>
        <dbReference type="ARBA" id="ARBA00022692"/>
    </source>
</evidence>
<reference evidence="18 19" key="1">
    <citation type="submission" date="2023-03" db="EMBL/GenBank/DDBJ databases">
        <title>Achromobacter spanius LIG8.</title>
        <authorList>
            <person name="Shrestha S."/>
        </authorList>
    </citation>
    <scope>NUCLEOTIDE SEQUENCE [LARGE SCALE GENOMIC DNA]</scope>
    <source>
        <strain evidence="18 19">LIG8</strain>
    </source>
</reference>
<comment type="similarity">
    <text evidence="2 14 15">Belongs to the TonB-dependent receptor family.</text>
</comment>
<dbReference type="InterPro" id="IPR012910">
    <property type="entry name" value="Plug_dom"/>
</dbReference>
<dbReference type="Proteomes" id="UP001214170">
    <property type="component" value="Chromosome"/>
</dbReference>
<dbReference type="PANTHER" id="PTHR32552:SF68">
    <property type="entry name" value="FERRICHROME OUTER MEMBRANE TRANSPORTER_PHAGE RECEPTOR"/>
    <property type="match status" value="1"/>
</dbReference>
<evidence type="ECO:0000256" key="10">
    <source>
        <dbReference type="ARBA" id="ARBA00023077"/>
    </source>
</evidence>
<evidence type="ECO:0000256" key="9">
    <source>
        <dbReference type="ARBA" id="ARBA00023065"/>
    </source>
</evidence>
<keyword evidence="19" id="KW-1185">Reference proteome</keyword>
<comment type="subcellular location">
    <subcellularLocation>
        <location evidence="1 14">Cell outer membrane</location>
        <topology evidence="1 14">Multi-pass membrane protein</topology>
    </subcellularLocation>
</comment>
<sequence>MAWATVRHLNRETDLTEAVSRHGIARQKGNGGGDANRVERPRFRCTIPGAPSAALAAALAATLAAALNHSAVAQPADATLAPVVVTGTRLGTAVLNTPASVDVVDGVRMRQGQPQINLSEGLAGVPGLQIQNRQNYAQDLQISSRGFGARSTFGVRGVRLYVDGIPATMPDGQGQTSNIDIATLGRVEVMRGPFSALYGNSSGGVIQAFTEDGAAPPSVSVSGWGGSYGTWRYGARASGATGSASGSGAGPSPGDMDYVVGATRFTTDGYRDHSAARKNLANAKLGLQLDDASRLTIVVNSVDLTAQDPLGLTYQQYQDDPRAAPLAEQYNTRKTVRQTQGGLIYERQVDSRNTLRVMAYYGQRDTTQYLSIPPAVQLAPTQAGGVIDLSREYGGADVRWTSELEFAGRPLTLVGGIAYDSMREDRKGYQNFTGTVANPQVGVQGALRRDETNTVYNADPYLQASWQVTPRWTLDAGLRYSTVSFDSNDHYIASGNGDDSGTARYRKALPVAALRYAVSDDVSLYASYGRGFETPTFNEISYRPGGLPGLNFGLAPSLSTNLEAGVKARMAGGLLTAAVFHTGTDDEIVSTGSSGGRTTYQNAGRTRRDGFELGWAGELAPHWRTQFAYTWLNARYADDGSGGIRAGNKIPGIARQSVFASVAWAPPEGWQAALEGRLLSKIYVNDANDQDAPGYFVASLSAGYIKQVDAWELSAYARVDNLFDKQYVGSVIVNENNGRYYEPAAGRSLGLGLGATYRF</sequence>
<keyword evidence="3 14" id="KW-0813">Transport</keyword>